<name>A0A4Z1FZX6_9HELO</name>
<proteinExistence type="predicted"/>
<evidence type="ECO:0000313" key="2">
    <source>
        <dbReference type="EMBL" id="TGO28429.1"/>
    </source>
</evidence>
<organism evidence="2 3">
    <name type="scientific">Botrytis paeoniae</name>
    <dbReference type="NCBI Taxonomy" id="278948"/>
    <lineage>
        <taxon>Eukaryota</taxon>
        <taxon>Fungi</taxon>
        <taxon>Dikarya</taxon>
        <taxon>Ascomycota</taxon>
        <taxon>Pezizomycotina</taxon>
        <taxon>Leotiomycetes</taxon>
        <taxon>Helotiales</taxon>
        <taxon>Sclerotiniaceae</taxon>
        <taxon>Botrytis</taxon>
    </lineage>
</organism>
<dbReference type="EMBL" id="PQXI01000028">
    <property type="protein sequence ID" value="TGO28429.1"/>
    <property type="molecule type" value="Genomic_DNA"/>
</dbReference>
<dbReference type="Proteomes" id="UP000297910">
    <property type="component" value="Unassembled WGS sequence"/>
</dbReference>
<dbReference type="AlphaFoldDB" id="A0A4Z1FZX6"/>
<sequence length="85" mass="9497">MNRFERSKLSEESSVTSSNDMTWLTSKGTGVVQKTSQKAISRVLFVLKGCFDLIFAEELLIETEIVSNLDYNEMGLGSGDEVKWA</sequence>
<keyword evidence="3" id="KW-1185">Reference proteome</keyword>
<gene>
    <name evidence="2" type="ORF">BPAE_0028g00780</name>
</gene>
<accession>A0A4Z1FZX6</accession>
<comment type="caution">
    <text evidence="2">The sequence shown here is derived from an EMBL/GenBank/DDBJ whole genome shotgun (WGS) entry which is preliminary data.</text>
</comment>
<feature type="compositionally biased region" description="Basic and acidic residues" evidence="1">
    <location>
        <begin position="1"/>
        <end position="11"/>
    </location>
</feature>
<reference evidence="2 3" key="1">
    <citation type="submission" date="2017-12" db="EMBL/GenBank/DDBJ databases">
        <title>Comparative genomics of Botrytis spp.</title>
        <authorList>
            <person name="Valero-Jimenez C.A."/>
            <person name="Tapia P."/>
            <person name="Veloso J."/>
            <person name="Silva-Moreno E."/>
            <person name="Staats M."/>
            <person name="Valdes J.H."/>
            <person name="Van Kan J.A.L."/>
        </authorList>
    </citation>
    <scope>NUCLEOTIDE SEQUENCE [LARGE SCALE GENOMIC DNA]</scope>
    <source>
        <strain evidence="2 3">Bp0003</strain>
    </source>
</reference>
<evidence type="ECO:0000313" key="3">
    <source>
        <dbReference type="Proteomes" id="UP000297910"/>
    </source>
</evidence>
<feature type="region of interest" description="Disordered" evidence="1">
    <location>
        <begin position="1"/>
        <end position="23"/>
    </location>
</feature>
<protein>
    <submittedName>
        <fullName evidence="2">Uncharacterized protein</fullName>
    </submittedName>
</protein>
<evidence type="ECO:0000256" key="1">
    <source>
        <dbReference type="SAM" id="MobiDB-lite"/>
    </source>
</evidence>